<dbReference type="InterPro" id="IPR030970">
    <property type="entry name" value="ABC_MlaD"/>
</dbReference>
<evidence type="ECO:0000313" key="3">
    <source>
        <dbReference type="EMBL" id="TEA26526.1"/>
    </source>
</evidence>
<gene>
    <name evidence="3" type="primary">mlaD</name>
    <name evidence="3" type="ORF">O970_08365</name>
</gene>
<evidence type="ECO:0000259" key="2">
    <source>
        <dbReference type="Pfam" id="PF02470"/>
    </source>
</evidence>
<feature type="transmembrane region" description="Helical" evidence="1">
    <location>
        <begin position="6"/>
        <end position="29"/>
    </location>
</feature>
<proteinExistence type="predicted"/>
<dbReference type="InterPro" id="IPR003399">
    <property type="entry name" value="Mce/MlaD"/>
</dbReference>
<dbReference type="Proteomes" id="UP000506160">
    <property type="component" value="Unassembled WGS sequence"/>
</dbReference>
<dbReference type="GO" id="GO:0005548">
    <property type="term" value="F:phospholipid transporter activity"/>
    <property type="evidence" value="ECO:0007669"/>
    <property type="project" value="TreeGrafter"/>
</dbReference>
<dbReference type="Pfam" id="PF02470">
    <property type="entry name" value="MlaD"/>
    <property type="match status" value="1"/>
</dbReference>
<dbReference type="NCBIfam" id="TIGR04430">
    <property type="entry name" value="OM_asym_MlaD"/>
    <property type="match status" value="1"/>
</dbReference>
<keyword evidence="1" id="KW-0812">Transmembrane</keyword>
<keyword evidence="1" id="KW-1133">Transmembrane helix</keyword>
<organism evidence="3 4">
    <name type="scientific">Candidatus Schmidhempelia bombi str. Bimp</name>
    <dbReference type="NCBI Taxonomy" id="1387197"/>
    <lineage>
        <taxon>Bacteria</taxon>
        <taxon>Pseudomonadati</taxon>
        <taxon>Pseudomonadota</taxon>
        <taxon>Gammaproteobacteria</taxon>
        <taxon>Orbales</taxon>
        <taxon>Orbaceae</taxon>
        <taxon>Candidatus Schmidhempelia</taxon>
    </lineage>
</organism>
<keyword evidence="4" id="KW-1185">Reference proteome</keyword>
<name>A0AB94IAU5_9GAMM</name>
<dbReference type="RefSeq" id="WP_036563134.1">
    <property type="nucleotide sequence ID" value="NZ_AWGA01000074.1"/>
</dbReference>
<dbReference type="InterPro" id="IPR052336">
    <property type="entry name" value="MlaD_Phospholipid_Transporter"/>
</dbReference>
<keyword evidence="1" id="KW-0472">Membrane</keyword>
<dbReference type="EMBL" id="AWGA01000074">
    <property type="protein sequence ID" value="TEA26526.1"/>
    <property type="molecule type" value="Genomic_DNA"/>
</dbReference>
<dbReference type="PANTHER" id="PTHR33371:SF4">
    <property type="entry name" value="INTERMEMBRANE PHOSPHOLIPID TRANSPORT SYSTEM BINDING PROTEIN MLAD"/>
    <property type="match status" value="1"/>
</dbReference>
<reference evidence="3 4" key="1">
    <citation type="journal article" date="2014" name="Appl. Environ. Microbiol.">
        <title>Genomic features of a bumble bee symbiont reflect its host environment.</title>
        <authorList>
            <person name="Martinson V.G."/>
            <person name="Magoc T."/>
            <person name="Koch H."/>
            <person name="Salzberg S.L."/>
            <person name="Moran N.A."/>
        </authorList>
    </citation>
    <scope>NUCLEOTIDE SEQUENCE [LARGE SCALE GENOMIC DNA]</scope>
    <source>
        <strain evidence="3 4">Bimp</strain>
    </source>
</reference>
<dbReference type="GO" id="GO:0005543">
    <property type="term" value="F:phospholipid binding"/>
    <property type="evidence" value="ECO:0007669"/>
    <property type="project" value="TreeGrafter"/>
</dbReference>
<evidence type="ECO:0000256" key="1">
    <source>
        <dbReference type="SAM" id="Phobius"/>
    </source>
</evidence>
<dbReference type="AlphaFoldDB" id="A0AB94IAU5"/>
<comment type="caution">
    <text evidence="3">The sequence shown here is derived from an EMBL/GenBank/DDBJ whole genome shotgun (WGS) entry which is preliminary data.</text>
</comment>
<sequence>MGNRKIEIIVGLFMLMVISSVLFLCLSVADISSIKSGSTYRVYAVFDNIGGLKARSPIKIGGVVVGRIKDIVLTSSTNENYKPYVIMDIDQRYNQIPSSSALTIKTSGLLGEQFIAIDLGVKKDVVDEIDEIDALEAGYTVDQLNNSDKIPEYFQEGFVIHNTKPAMALEDLIGQFLYSSDNKTSEQPDSQTKE</sequence>
<evidence type="ECO:0000313" key="4">
    <source>
        <dbReference type="Proteomes" id="UP000506160"/>
    </source>
</evidence>
<dbReference type="PANTHER" id="PTHR33371">
    <property type="entry name" value="INTERMEMBRANE PHOSPHOLIPID TRANSPORT SYSTEM BINDING PROTEIN MLAD-RELATED"/>
    <property type="match status" value="1"/>
</dbReference>
<protein>
    <submittedName>
        <fullName evidence="3">Outer membrane lipid asymmetry maintenance protein MlaD</fullName>
    </submittedName>
</protein>
<accession>A0AB94IAU5</accession>
<feature type="domain" description="Mce/MlaD" evidence="2">
    <location>
        <begin position="39"/>
        <end position="119"/>
    </location>
</feature>